<reference evidence="3" key="3">
    <citation type="journal article" date="2018" name="Mol. Plant Microbe Interact.">
        <title>Genome sequence resources for the wheat stripe rust pathogen (Puccinia striiformis f. sp. tritici) and the barley stripe rust pathogen (Puccinia striiformis f. sp. hordei).</title>
        <authorList>
            <person name="Xia C."/>
            <person name="Wang M."/>
            <person name="Yin C."/>
            <person name="Cornejo O.E."/>
            <person name="Hulbert S.H."/>
            <person name="Chen X."/>
        </authorList>
    </citation>
    <scope>NUCLEOTIDE SEQUENCE [LARGE SCALE GENOMIC DNA]</scope>
    <source>
        <strain evidence="3">93TX-2</strain>
    </source>
</reference>
<evidence type="ECO:0000256" key="1">
    <source>
        <dbReference type="SAM" id="MobiDB-lite"/>
    </source>
</evidence>
<feature type="region of interest" description="Disordered" evidence="1">
    <location>
        <begin position="35"/>
        <end position="69"/>
    </location>
</feature>
<dbReference type="Proteomes" id="UP000238274">
    <property type="component" value="Unassembled WGS sequence"/>
</dbReference>
<reference evidence="3" key="2">
    <citation type="journal article" date="2018" name="BMC Genomics">
        <title>Genomic insights into host adaptation between the wheat stripe rust pathogen (Puccinia striiformis f. sp. tritici) and the barley stripe rust pathogen (Puccinia striiformis f. sp. hordei).</title>
        <authorList>
            <person name="Xia C."/>
            <person name="Wang M."/>
            <person name="Yin C."/>
            <person name="Cornejo O.E."/>
            <person name="Hulbert S.H."/>
            <person name="Chen X."/>
        </authorList>
    </citation>
    <scope>NUCLEOTIDE SEQUENCE [LARGE SCALE GENOMIC DNA]</scope>
    <source>
        <strain evidence="3">93TX-2</strain>
    </source>
</reference>
<sequence>MTFNSFRAFGSDCHAPMLPGLHYRTRRARARQMLVSNSALDERRHPSSSQDHQPNQEPLGAIKSIRPSA</sequence>
<comment type="caution">
    <text evidence="2">The sequence shown here is derived from an EMBL/GenBank/DDBJ whole genome shotgun (WGS) entry which is preliminary data.</text>
</comment>
<feature type="compositionally biased region" description="Polar residues" evidence="1">
    <location>
        <begin position="47"/>
        <end position="56"/>
    </location>
</feature>
<dbReference type="EMBL" id="PKSM01000484">
    <property type="protein sequence ID" value="POV94505.1"/>
    <property type="molecule type" value="Genomic_DNA"/>
</dbReference>
<evidence type="ECO:0000313" key="3">
    <source>
        <dbReference type="Proteomes" id="UP000238274"/>
    </source>
</evidence>
<organism evidence="2 3">
    <name type="scientific">Puccinia striiformis</name>
    <dbReference type="NCBI Taxonomy" id="27350"/>
    <lineage>
        <taxon>Eukaryota</taxon>
        <taxon>Fungi</taxon>
        <taxon>Dikarya</taxon>
        <taxon>Basidiomycota</taxon>
        <taxon>Pucciniomycotina</taxon>
        <taxon>Pucciniomycetes</taxon>
        <taxon>Pucciniales</taxon>
        <taxon>Pucciniaceae</taxon>
        <taxon>Puccinia</taxon>
    </lineage>
</organism>
<accession>A0A2S4UB47</accession>
<gene>
    <name evidence="2" type="ORF">PSHT_16177</name>
</gene>
<dbReference type="VEuPathDB" id="FungiDB:PSHT_16177"/>
<keyword evidence="3" id="KW-1185">Reference proteome</keyword>
<evidence type="ECO:0000313" key="2">
    <source>
        <dbReference type="EMBL" id="POV94505.1"/>
    </source>
</evidence>
<proteinExistence type="predicted"/>
<dbReference type="AlphaFoldDB" id="A0A2S4UB47"/>
<name>A0A2S4UB47_9BASI</name>
<reference evidence="2 3" key="1">
    <citation type="submission" date="2017-12" db="EMBL/GenBank/DDBJ databases">
        <title>Gene loss provides genomic basis for host adaptation in cereal stripe rust fungi.</title>
        <authorList>
            <person name="Xia C."/>
        </authorList>
    </citation>
    <scope>NUCLEOTIDE SEQUENCE [LARGE SCALE GENOMIC DNA]</scope>
    <source>
        <strain evidence="2 3">93TX-2</strain>
    </source>
</reference>
<protein>
    <submittedName>
        <fullName evidence="2">Uncharacterized protein</fullName>
    </submittedName>
</protein>